<protein>
    <recommendedName>
        <fullName evidence="2">Helicase-associated domain-containing protein</fullName>
    </recommendedName>
</protein>
<dbReference type="Proteomes" id="UP001295423">
    <property type="component" value="Unassembled WGS sequence"/>
</dbReference>
<name>A0AAD2G847_9STRA</name>
<proteinExistence type="predicted"/>
<dbReference type="PANTHER" id="PTHR33418">
    <property type="entry name" value="HELICASE-ASSOCIATED"/>
    <property type="match status" value="1"/>
</dbReference>
<organism evidence="3 4">
    <name type="scientific">Cylindrotheca closterium</name>
    <dbReference type="NCBI Taxonomy" id="2856"/>
    <lineage>
        <taxon>Eukaryota</taxon>
        <taxon>Sar</taxon>
        <taxon>Stramenopiles</taxon>
        <taxon>Ochrophyta</taxon>
        <taxon>Bacillariophyta</taxon>
        <taxon>Bacillariophyceae</taxon>
        <taxon>Bacillariophycidae</taxon>
        <taxon>Bacillariales</taxon>
        <taxon>Bacillariaceae</taxon>
        <taxon>Cylindrotheca</taxon>
    </lineage>
</organism>
<evidence type="ECO:0000256" key="1">
    <source>
        <dbReference type="SAM" id="MobiDB-lite"/>
    </source>
</evidence>
<keyword evidence="4" id="KW-1185">Reference proteome</keyword>
<sequence>MMRCLKTNSIDAMFDPPKENDNSVIASMYHQLRASSNQDVSLADDTVFRFPNEFIPQDPLTLLRDIEIEMPSDLPFNAASDLPAEHVSKWSLYSSDLEPTPIKPDLHRERVTASFDEKVLCNPDQVISAFVPNESKSADCSGLAGVKRESSASLPPTRPKKRFKTSREEKKRKSKNPPVFRPYQQQQFQEQFDELLKFKEEFGHCLVPHSYEPNQSLSRWVKRQRYQYKMLQQDKTEESTMTPERIYLLESIGFVWDSHKLAWQDRLKELEEYKKKNGDCNVPSTYRDNAALATWVKCQRRQYKRFYSGEASNISLDRITSLDALGFNWERRH</sequence>
<evidence type="ECO:0000313" key="4">
    <source>
        <dbReference type="Proteomes" id="UP001295423"/>
    </source>
</evidence>
<dbReference type="EMBL" id="CAKOGP040002247">
    <property type="protein sequence ID" value="CAJ1966022.1"/>
    <property type="molecule type" value="Genomic_DNA"/>
</dbReference>
<feature type="region of interest" description="Disordered" evidence="1">
    <location>
        <begin position="136"/>
        <end position="183"/>
    </location>
</feature>
<feature type="domain" description="Helicase-associated" evidence="2">
    <location>
        <begin position="260"/>
        <end position="327"/>
    </location>
</feature>
<dbReference type="Pfam" id="PF03457">
    <property type="entry name" value="HA"/>
    <property type="match status" value="2"/>
</dbReference>
<evidence type="ECO:0000313" key="3">
    <source>
        <dbReference type="EMBL" id="CAJ1966022.1"/>
    </source>
</evidence>
<comment type="caution">
    <text evidence="3">The sequence shown here is derived from an EMBL/GenBank/DDBJ whole genome shotgun (WGS) entry which is preliminary data.</text>
</comment>
<gene>
    <name evidence="3" type="ORF">CYCCA115_LOCUS21606</name>
</gene>
<evidence type="ECO:0000259" key="2">
    <source>
        <dbReference type="Pfam" id="PF03457"/>
    </source>
</evidence>
<accession>A0AAD2G847</accession>
<dbReference type="Gene3D" id="6.10.140.530">
    <property type="match status" value="2"/>
</dbReference>
<reference evidence="3" key="1">
    <citation type="submission" date="2023-08" db="EMBL/GenBank/DDBJ databases">
        <authorList>
            <person name="Audoor S."/>
            <person name="Bilcke G."/>
        </authorList>
    </citation>
    <scope>NUCLEOTIDE SEQUENCE</scope>
</reference>
<dbReference type="InterPro" id="IPR005114">
    <property type="entry name" value="Helicase_assoc"/>
</dbReference>
<dbReference type="PANTHER" id="PTHR33418:SF1">
    <property type="entry name" value="HELICASE-ASSOCIATED DOMAIN-CONTAINING PROTEIN"/>
    <property type="match status" value="1"/>
</dbReference>
<feature type="domain" description="Helicase-associated" evidence="2">
    <location>
        <begin position="185"/>
        <end position="254"/>
    </location>
</feature>
<dbReference type="AlphaFoldDB" id="A0AAD2G847"/>